<keyword evidence="10" id="KW-1185">Reference proteome</keyword>
<dbReference type="GO" id="GO:0005634">
    <property type="term" value="C:nucleus"/>
    <property type="evidence" value="ECO:0007669"/>
    <property type="project" value="UniProtKB-SubCell"/>
</dbReference>
<evidence type="ECO:0000313" key="10">
    <source>
        <dbReference type="Proteomes" id="UP000692954"/>
    </source>
</evidence>
<comment type="subcellular location">
    <subcellularLocation>
        <location evidence="1">Nucleus</location>
    </subcellularLocation>
</comment>
<keyword evidence="3" id="KW-0378">Hydrolase</keyword>
<comment type="caution">
    <text evidence="9">The sequence shown here is derived from an EMBL/GenBank/DDBJ whole genome shotgun (WGS) entry which is preliminary data.</text>
</comment>
<dbReference type="InterPro" id="IPR004274">
    <property type="entry name" value="FCP1_dom"/>
</dbReference>
<keyword evidence="4" id="KW-0539">Nucleus</keyword>
<comment type="catalytic activity">
    <reaction evidence="6">
        <text>O-phospho-L-threonyl-[protein] + H2O = L-threonyl-[protein] + phosphate</text>
        <dbReference type="Rhea" id="RHEA:47004"/>
        <dbReference type="Rhea" id="RHEA-COMP:11060"/>
        <dbReference type="Rhea" id="RHEA-COMP:11605"/>
        <dbReference type="ChEBI" id="CHEBI:15377"/>
        <dbReference type="ChEBI" id="CHEBI:30013"/>
        <dbReference type="ChEBI" id="CHEBI:43474"/>
        <dbReference type="ChEBI" id="CHEBI:61977"/>
        <dbReference type="EC" id="3.1.3.16"/>
    </reaction>
</comment>
<accession>A0A8S1P8R2</accession>
<evidence type="ECO:0000256" key="3">
    <source>
        <dbReference type="ARBA" id="ARBA00022801"/>
    </source>
</evidence>
<dbReference type="PANTHER" id="PTHR23081:SF36">
    <property type="entry name" value="RNA POLYMERASE II SUBUNIT A C-TERMINAL DOMAIN PHOSPHATASE"/>
    <property type="match status" value="1"/>
</dbReference>
<organism evidence="9 10">
    <name type="scientific">Paramecium sonneborni</name>
    <dbReference type="NCBI Taxonomy" id="65129"/>
    <lineage>
        <taxon>Eukaryota</taxon>
        <taxon>Sar</taxon>
        <taxon>Alveolata</taxon>
        <taxon>Ciliophora</taxon>
        <taxon>Intramacronucleata</taxon>
        <taxon>Oligohymenophorea</taxon>
        <taxon>Peniculida</taxon>
        <taxon>Parameciidae</taxon>
        <taxon>Paramecium</taxon>
    </lineage>
</organism>
<dbReference type="GO" id="GO:0008420">
    <property type="term" value="F:RNA polymerase II CTD heptapeptide repeat phosphatase activity"/>
    <property type="evidence" value="ECO:0007669"/>
    <property type="project" value="InterPro"/>
</dbReference>
<dbReference type="InterPro" id="IPR001357">
    <property type="entry name" value="BRCT_dom"/>
</dbReference>
<evidence type="ECO:0000256" key="5">
    <source>
        <dbReference type="ARBA" id="ARBA00047761"/>
    </source>
</evidence>
<proteinExistence type="predicted"/>
<dbReference type="EMBL" id="CAJJDN010000072">
    <property type="protein sequence ID" value="CAD8099506.1"/>
    <property type="molecule type" value="Genomic_DNA"/>
</dbReference>
<name>A0A8S1P8R2_9CILI</name>
<dbReference type="PANTHER" id="PTHR23081">
    <property type="entry name" value="RNA POLYMERASE II CTD PHOSPHATASE"/>
    <property type="match status" value="1"/>
</dbReference>
<sequence length="656" mass="77548">MRPRYQQTQNDNNTQVRINIKHDSPIQIEVLKQTGEKCVENEKIGLYIFQNQNKSIMASSQGYIVWAQNQKIFEIPITEQYYTIGIIYKNKSEMPHQREQCENNITSTLQNYTKLNFYQLSIENCNGNIQILKWRVNIGDYISPTMILGICVEENQEDVIDLKSKLKGRIIQLAKTKTFQLRSDILMVIDVTQTCNHLKIENTYCLICNEKVIRNAETLDLNYSDDISRKISKEIVLDILKKRKLIMVLDLDQTILHAIKVMTSFNKYDFCEKENQIIQTDKEVQFNGFQQLGFNIEEHFLEMTCDQDSKFLIKLRPYFEQFFLTLIPLFDIFIYTKASKSYADFILNYISDRLNEIIPEHKPFFPPQRVLSCEDTICSNSKSLNRLFHPGIATNLLVILDDNAEMWNQFKDNLIYTKPFVYFNEHSSIKDGQGIVNDIEKEVLIYNKNDFWLYKITQKLKEISDKFWNHIKLAQDDPNFVVEFEQLVCKQKKIKTEIIQEINGKMEERTLLDMIINRKISAPTLYQEIRRSVLSGVTLFFAISEAHEETIKNGLEQAKDKAVYLGAKVYREFKEDIFVSQENSYVITVGRRKIRSIIIAQDKKIPIIHYKWIEDCENYLYRTDYKLYIENDDRNNQNLIEDDQREYLLKCQLMKI</sequence>
<evidence type="ECO:0000259" key="8">
    <source>
        <dbReference type="PROSITE" id="PS50969"/>
    </source>
</evidence>
<dbReference type="CDD" id="cd00027">
    <property type="entry name" value="BRCT"/>
    <property type="match status" value="1"/>
</dbReference>
<dbReference type="EC" id="3.1.3.16" evidence="2"/>
<dbReference type="Proteomes" id="UP000692954">
    <property type="component" value="Unassembled WGS sequence"/>
</dbReference>
<dbReference type="PROSITE" id="PS50969">
    <property type="entry name" value="FCP1"/>
    <property type="match status" value="1"/>
</dbReference>
<evidence type="ECO:0000259" key="7">
    <source>
        <dbReference type="PROSITE" id="PS50172"/>
    </source>
</evidence>
<dbReference type="PROSITE" id="PS50172">
    <property type="entry name" value="BRCT"/>
    <property type="match status" value="1"/>
</dbReference>
<evidence type="ECO:0000256" key="4">
    <source>
        <dbReference type="ARBA" id="ARBA00023242"/>
    </source>
</evidence>
<dbReference type="InterPro" id="IPR039189">
    <property type="entry name" value="Fcp1"/>
</dbReference>
<reference evidence="9" key="1">
    <citation type="submission" date="2021-01" db="EMBL/GenBank/DDBJ databases">
        <authorList>
            <consortium name="Genoscope - CEA"/>
            <person name="William W."/>
        </authorList>
    </citation>
    <scope>NUCLEOTIDE SEQUENCE</scope>
</reference>
<evidence type="ECO:0000256" key="2">
    <source>
        <dbReference type="ARBA" id="ARBA00013081"/>
    </source>
</evidence>
<feature type="domain" description="FCP1 homology" evidence="8">
    <location>
        <begin position="240"/>
        <end position="442"/>
    </location>
</feature>
<dbReference type="Pfam" id="PF03031">
    <property type="entry name" value="NIF"/>
    <property type="match status" value="1"/>
</dbReference>
<dbReference type="SMART" id="SM00577">
    <property type="entry name" value="CPDc"/>
    <property type="match status" value="1"/>
</dbReference>
<comment type="catalytic activity">
    <reaction evidence="5">
        <text>O-phospho-L-seryl-[protein] + H2O = L-seryl-[protein] + phosphate</text>
        <dbReference type="Rhea" id="RHEA:20629"/>
        <dbReference type="Rhea" id="RHEA-COMP:9863"/>
        <dbReference type="Rhea" id="RHEA-COMP:11604"/>
        <dbReference type="ChEBI" id="CHEBI:15377"/>
        <dbReference type="ChEBI" id="CHEBI:29999"/>
        <dbReference type="ChEBI" id="CHEBI:43474"/>
        <dbReference type="ChEBI" id="CHEBI:83421"/>
        <dbReference type="EC" id="3.1.3.16"/>
    </reaction>
</comment>
<protein>
    <recommendedName>
        <fullName evidence="2">protein-serine/threonine phosphatase</fullName>
        <ecNumber evidence="2">3.1.3.16</ecNumber>
    </recommendedName>
</protein>
<evidence type="ECO:0000256" key="1">
    <source>
        <dbReference type="ARBA" id="ARBA00004123"/>
    </source>
</evidence>
<dbReference type="AlphaFoldDB" id="A0A8S1P8R2"/>
<dbReference type="OrthoDB" id="288249at2759"/>
<evidence type="ECO:0000256" key="6">
    <source>
        <dbReference type="ARBA" id="ARBA00048336"/>
    </source>
</evidence>
<feature type="domain" description="BRCT" evidence="7">
    <location>
        <begin position="529"/>
        <end position="616"/>
    </location>
</feature>
<gene>
    <name evidence="9" type="ORF">PSON_ATCC_30995.1.T0720056</name>
</gene>
<evidence type="ECO:0000313" key="9">
    <source>
        <dbReference type="EMBL" id="CAD8099506.1"/>
    </source>
</evidence>